<proteinExistence type="predicted"/>
<dbReference type="RefSeq" id="WP_169344481.1">
    <property type="nucleotide sequence ID" value="NZ_JABBJJ010000034.1"/>
</dbReference>
<evidence type="ECO:0000313" key="4">
    <source>
        <dbReference type="EMBL" id="NMO15186.1"/>
    </source>
</evidence>
<evidence type="ECO:0000256" key="2">
    <source>
        <dbReference type="SAM" id="SignalP"/>
    </source>
</evidence>
<reference evidence="4 5" key="1">
    <citation type="submission" date="2020-04" db="EMBL/GenBank/DDBJ databases">
        <title>Draft genome of Pyxidicoccus fallax type strain.</title>
        <authorList>
            <person name="Whitworth D.E."/>
        </authorList>
    </citation>
    <scope>NUCLEOTIDE SEQUENCE [LARGE SCALE GENOMIC DNA]</scope>
    <source>
        <strain evidence="4 5">DSM 14698</strain>
    </source>
</reference>
<feature type="signal peptide" evidence="2">
    <location>
        <begin position="1"/>
        <end position="18"/>
    </location>
</feature>
<evidence type="ECO:0000259" key="3">
    <source>
        <dbReference type="Pfam" id="PF13505"/>
    </source>
</evidence>
<evidence type="ECO:0000313" key="5">
    <source>
        <dbReference type="Proteomes" id="UP000518300"/>
    </source>
</evidence>
<dbReference type="SUPFAM" id="SSF56925">
    <property type="entry name" value="OMPA-like"/>
    <property type="match status" value="1"/>
</dbReference>
<organism evidence="4 5">
    <name type="scientific">Pyxidicoccus fallax</name>
    <dbReference type="NCBI Taxonomy" id="394095"/>
    <lineage>
        <taxon>Bacteria</taxon>
        <taxon>Pseudomonadati</taxon>
        <taxon>Myxococcota</taxon>
        <taxon>Myxococcia</taxon>
        <taxon>Myxococcales</taxon>
        <taxon>Cystobacterineae</taxon>
        <taxon>Myxococcaceae</taxon>
        <taxon>Pyxidicoccus</taxon>
    </lineage>
</organism>
<feature type="chain" id="PRO_5032537546" evidence="2">
    <location>
        <begin position="19"/>
        <end position="191"/>
    </location>
</feature>
<gene>
    <name evidence="4" type="ORF">HG543_10000</name>
</gene>
<dbReference type="Pfam" id="PF13505">
    <property type="entry name" value="OMP_b-brl"/>
    <property type="match status" value="1"/>
</dbReference>
<evidence type="ECO:0000256" key="1">
    <source>
        <dbReference type="ARBA" id="ARBA00022729"/>
    </source>
</evidence>
<name>A0A848L9G3_9BACT</name>
<feature type="domain" description="Outer membrane protein beta-barrel" evidence="3">
    <location>
        <begin position="9"/>
        <end position="176"/>
    </location>
</feature>
<dbReference type="AlphaFoldDB" id="A0A848L9G3"/>
<keyword evidence="5" id="KW-1185">Reference proteome</keyword>
<dbReference type="InterPro" id="IPR011250">
    <property type="entry name" value="OMP/PagP_B-barrel"/>
</dbReference>
<accession>A0A848L9G3</accession>
<dbReference type="EMBL" id="JABBJJ010000034">
    <property type="protein sequence ID" value="NMO15186.1"/>
    <property type="molecule type" value="Genomic_DNA"/>
</dbReference>
<sequence>MFPRTALLFLLLALPAAAAPEEKNSAPSGLYLQPQVYLSSGWSLTQTTQGDPVEYQTRLSGGAGMGLRVGYDFTPHVGLFGSMTLGLQDAGPYAGYGAGVTLRTSMLGSTRLYARLGARLLTPVTLLLYGTGGVGAEVFLIQGLSLGLEVDGALPLASGTRHPDSSDTEWKVSANGGPVRGVFVITWYPGL</sequence>
<dbReference type="Proteomes" id="UP000518300">
    <property type="component" value="Unassembled WGS sequence"/>
</dbReference>
<dbReference type="InterPro" id="IPR027385">
    <property type="entry name" value="Beta-barrel_OMP"/>
</dbReference>
<keyword evidence="1 2" id="KW-0732">Signal</keyword>
<comment type="caution">
    <text evidence="4">The sequence shown here is derived from an EMBL/GenBank/DDBJ whole genome shotgun (WGS) entry which is preliminary data.</text>
</comment>
<protein>
    <submittedName>
        <fullName evidence="4">Outer membrane beta-barrel protein</fullName>
    </submittedName>
</protein>